<protein>
    <recommendedName>
        <fullName evidence="3">ASCH domain-containing protein</fullName>
    </recommendedName>
</protein>
<dbReference type="EMBL" id="BAAAPB010000003">
    <property type="protein sequence ID" value="GAA1967501.1"/>
    <property type="molecule type" value="Genomic_DNA"/>
</dbReference>
<evidence type="ECO:0000313" key="1">
    <source>
        <dbReference type="EMBL" id="GAA1967501.1"/>
    </source>
</evidence>
<sequence length="192" mass="21450">MLFPNADLDRIVSGEIDLAFRTWSRPMHVAGGRQRTRVGVVEFVSVDRVDPATLVEEDAERAGTDLARLLSFLGRKDGDVYRIGVRFAGADERVALRAKRPGRREVTGLLAELADMDRRSHRGPWTRQHLELIEARPGELAETIAASIGREKRPFKADVRRLKELGLTESLPVGYRLSPRGRAVLKAMRAGD</sequence>
<gene>
    <name evidence="1" type="ORF">GCM10009798_29820</name>
</gene>
<keyword evidence="2" id="KW-1185">Reference proteome</keyword>
<comment type="caution">
    <text evidence="1">The sequence shown here is derived from an EMBL/GenBank/DDBJ whole genome shotgun (WGS) entry which is preliminary data.</text>
</comment>
<evidence type="ECO:0000313" key="2">
    <source>
        <dbReference type="Proteomes" id="UP001500571"/>
    </source>
</evidence>
<dbReference type="Proteomes" id="UP001500571">
    <property type="component" value="Unassembled WGS sequence"/>
</dbReference>
<reference evidence="1 2" key="1">
    <citation type="journal article" date="2019" name="Int. J. Syst. Evol. Microbiol.">
        <title>The Global Catalogue of Microorganisms (GCM) 10K type strain sequencing project: providing services to taxonomists for standard genome sequencing and annotation.</title>
        <authorList>
            <consortium name="The Broad Institute Genomics Platform"/>
            <consortium name="The Broad Institute Genome Sequencing Center for Infectious Disease"/>
            <person name="Wu L."/>
            <person name="Ma J."/>
        </authorList>
    </citation>
    <scope>NUCLEOTIDE SEQUENCE [LARGE SCALE GENOMIC DNA]</scope>
    <source>
        <strain evidence="1 2">JCM 15309</strain>
    </source>
</reference>
<proteinExistence type="predicted"/>
<organism evidence="1 2">
    <name type="scientific">Nocardioides panacihumi</name>
    <dbReference type="NCBI Taxonomy" id="400774"/>
    <lineage>
        <taxon>Bacteria</taxon>
        <taxon>Bacillati</taxon>
        <taxon>Actinomycetota</taxon>
        <taxon>Actinomycetes</taxon>
        <taxon>Propionibacteriales</taxon>
        <taxon>Nocardioidaceae</taxon>
        <taxon>Nocardioides</taxon>
    </lineage>
</organism>
<name>A0ABN2RED4_9ACTN</name>
<dbReference type="RefSeq" id="WP_344046065.1">
    <property type="nucleotide sequence ID" value="NZ_BAAAPB010000003.1"/>
</dbReference>
<evidence type="ECO:0008006" key="3">
    <source>
        <dbReference type="Google" id="ProtNLM"/>
    </source>
</evidence>
<accession>A0ABN2RED4</accession>